<feature type="compositionally biased region" description="Basic residues" evidence="1">
    <location>
        <begin position="60"/>
        <end position="74"/>
    </location>
</feature>
<feature type="compositionally biased region" description="Basic and acidic residues" evidence="1">
    <location>
        <begin position="186"/>
        <end position="195"/>
    </location>
</feature>
<protein>
    <submittedName>
        <fullName evidence="2">Uncharacterized protein</fullName>
    </submittedName>
</protein>
<dbReference type="EMBL" id="JRES01001125">
    <property type="protein sequence ID" value="KNC25288.1"/>
    <property type="molecule type" value="Genomic_DNA"/>
</dbReference>
<feature type="compositionally biased region" description="Polar residues" evidence="1">
    <location>
        <begin position="170"/>
        <end position="179"/>
    </location>
</feature>
<comment type="caution">
    <text evidence="2">The sequence shown here is derived from an EMBL/GenBank/DDBJ whole genome shotgun (WGS) entry which is preliminary data.</text>
</comment>
<gene>
    <name evidence="2" type="ORF">FF38_02556</name>
</gene>
<sequence length="260" mass="28578">MEKSEKDNTVTVQGVMPPVPAALGSAQAGYQSSSSSACNVTPVSLAGVADNATSNEQQTKKRPSTKNSAKKKKTPTISFPDAELAFPKPSNNTLALLGDLIVDLMRYVKPRNNVHYDIKAKVISIRATYIKICNERENRDPREYNSQTSQTSPIVLPNMEDEKGSAPLESVSQASQTSPIVLPNKAEAKRNRDPTDVPCMEMPKRKKQNTPKKSECVGPQEEKVIEAKPEDAPTTKGTWMAAGKKKKKRLRRPMIIDTMI</sequence>
<evidence type="ECO:0000313" key="2">
    <source>
        <dbReference type="EMBL" id="KNC25288.1"/>
    </source>
</evidence>
<feature type="region of interest" description="Disordered" evidence="1">
    <location>
        <begin position="157"/>
        <end position="260"/>
    </location>
</feature>
<feature type="compositionally biased region" description="Basic and acidic residues" evidence="1">
    <location>
        <begin position="212"/>
        <end position="233"/>
    </location>
</feature>
<feature type="region of interest" description="Disordered" evidence="1">
    <location>
        <begin position="49"/>
        <end position="76"/>
    </location>
</feature>
<reference evidence="2 3" key="1">
    <citation type="journal article" date="2015" name="Nat. Commun.">
        <title>Lucilia cuprina genome unlocks parasitic fly biology to underpin future interventions.</title>
        <authorList>
            <person name="Anstead C.A."/>
            <person name="Korhonen P.K."/>
            <person name="Young N.D."/>
            <person name="Hall R.S."/>
            <person name="Jex A.R."/>
            <person name="Murali S.C."/>
            <person name="Hughes D.S."/>
            <person name="Lee S.F."/>
            <person name="Perry T."/>
            <person name="Stroehlein A.J."/>
            <person name="Ansell B.R."/>
            <person name="Breugelmans B."/>
            <person name="Hofmann A."/>
            <person name="Qu J."/>
            <person name="Dugan S."/>
            <person name="Lee S.L."/>
            <person name="Chao H."/>
            <person name="Dinh H."/>
            <person name="Han Y."/>
            <person name="Doddapaneni H.V."/>
            <person name="Worley K.C."/>
            <person name="Muzny D.M."/>
            <person name="Ioannidis P."/>
            <person name="Waterhouse R.M."/>
            <person name="Zdobnov E.M."/>
            <person name="James P.J."/>
            <person name="Bagnall N.H."/>
            <person name="Kotze A.C."/>
            <person name="Gibbs R.A."/>
            <person name="Richards S."/>
            <person name="Batterham P."/>
            <person name="Gasser R.B."/>
        </authorList>
    </citation>
    <scope>NUCLEOTIDE SEQUENCE [LARGE SCALE GENOMIC DNA]</scope>
    <source>
        <strain evidence="2 3">LS</strain>
        <tissue evidence="2">Full body</tissue>
    </source>
</reference>
<name>A0A0L0BZ25_LUCCU</name>
<evidence type="ECO:0000313" key="3">
    <source>
        <dbReference type="Proteomes" id="UP000037069"/>
    </source>
</evidence>
<organism evidence="2 3">
    <name type="scientific">Lucilia cuprina</name>
    <name type="common">Green bottle fly</name>
    <name type="synonym">Australian sheep blowfly</name>
    <dbReference type="NCBI Taxonomy" id="7375"/>
    <lineage>
        <taxon>Eukaryota</taxon>
        <taxon>Metazoa</taxon>
        <taxon>Ecdysozoa</taxon>
        <taxon>Arthropoda</taxon>
        <taxon>Hexapoda</taxon>
        <taxon>Insecta</taxon>
        <taxon>Pterygota</taxon>
        <taxon>Neoptera</taxon>
        <taxon>Endopterygota</taxon>
        <taxon>Diptera</taxon>
        <taxon>Brachycera</taxon>
        <taxon>Muscomorpha</taxon>
        <taxon>Oestroidea</taxon>
        <taxon>Calliphoridae</taxon>
        <taxon>Luciliinae</taxon>
        <taxon>Lucilia</taxon>
    </lineage>
</organism>
<dbReference type="AlphaFoldDB" id="A0A0L0BZ25"/>
<keyword evidence="3" id="KW-1185">Reference proteome</keyword>
<dbReference type="Proteomes" id="UP000037069">
    <property type="component" value="Unassembled WGS sequence"/>
</dbReference>
<feature type="compositionally biased region" description="Basic residues" evidence="1">
    <location>
        <begin position="243"/>
        <end position="252"/>
    </location>
</feature>
<accession>A0A0L0BZ25</accession>
<evidence type="ECO:0000256" key="1">
    <source>
        <dbReference type="SAM" id="MobiDB-lite"/>
    </source>
</evidence>
<proteinExistence type="predicted"/>